<dbReference type="Proteomes" id="UP000051789">
    <property type="component" value="Unassembled WGS sequence"/>
</dbReference>
<keyword evidence="4" id="KW-1185">Reference proteome</keyword>
<organism evidence="3 4">
    <name type="scientific">Lacticaseibacillus thailandensis DSM 22698 = JCM 13996</name>
    <dbReference type="NCBI Taxonomy" id="1423810"/>
    <lineage>
        <taxon>Bacteria</taxon>
        <taxon>Bacillati</taxon>
        <taxon>Bacillota</taxon>
        <taxon>Bacilli</taxon>
        <taxon>Lactobacillales</taxon>
        <taxon>Lactobacillaceae</taxon>
        <taxon>Lacticaseibacillus</taxon>
    </lineage>
</organism>
<evidence type="ECO:0000313" key="3">
    <source>
        <dbReference type="EMBL" id="KRM86990.1"/>
    </source>
</evidence>
<accession>A0A0R2C5R3</accession>
<feature type="compositionally biased region" description="Basic and acidic residues" evidence="1">
    <location>
        <begin position="1"/>
        <end position="11"/>
    </location>
</feature>
<dbReference type="AlphaFoldDB" id="A0A0R2C5R3"/>
<evidence type="ECO:0008006" key="5">
    <source>
        <dbReference type="Google" id="ProtNLM"/>
    </source>
</evidence>
<protein>
    <recommendedName>
        <fullName evidence="5">Gram-positive cocci surface proteins LPxTG domain-containing protein</fullName>
    </recommendedName>
</protein>
<name>A0A0R2C5R3_9LACO</name>
<dbReference type="PATRIC" id="fig|1423810.4.peg.1617"/>
<gene>
    <name evidence="3" type="ORF">FD19_GL001572</name>
</gene>
<keyword evidence="2" id="KW-1133">Transmembrane helix</keyword>
<sequence>MLPDSDPHEYTITEEAAVDVVPGAEGNQSVDRSKVDVPTSTAAPTTIPVATGVAPHVTTSLVATTAAGAPATLANQAPHTLPQTSEHAPSIWAALGVGLLASCGFLWYGRRQDA</sequence>
<feature type="transmembrane region" description="Helical" evidence="2">
    <location>
        <begin position="91"/>
        <end position="109"/>
    </location>
</feature>
<feature type="region of interest" description="Disordered" evidence="1">
    <location>
        <begin position="1"/>
        <end position="40"/>
    </location>
</feature>
<evidence type="ECO:0000256" key="1">
    <source>
        <dbReference type="SAM" id="MobiDB-lite"/>
    </source>
</evidence>
<reference evidence="3 4" key="1">
    <citation type="journal article" date="2015" name="Genome Announc.">
        <title>Expanding the biotechnology potential of lactobacilli through comparative genomics of 213 strains and associated genera.</title>
        <authorList>
            <person name="Sun Z."/>
            <person name="Harris H.M."/>
            <person name="McCann A."/>
            <person name="Guo C."/>
            <person name="Argimon S."/>
            <person name="Zhang W."/>
            <person name="Yang X."/>
            <person name="Jeffery I.B."/>
            <person name="Cooney J.C."/>
            <person name="Kagawa T.F."/>
            <person name="Liu W."/>
            <person name="Song Y."/>
            <person name="Salvetti E."/>
            <person name="Wrobel A."/>
            <person name="Rasinkangas P."/>
            <person name="Parkhill J."/>
            <person name="Rea M.C."/>
            <person name="O'Sullivan O."/>
            <person name="Ritari J."/>
            <person name="Douillard F.P."/>
            <person name="Paul Ross R."/>
            <person name="Yang R."/>
            <person name="Briner A.E."/>
            <person name="Felis G.E."/>
            <person name="de Vos W.M."/>
            <person name="Barrangou R."/>
            <person name="Klaenhammer T.R."/>
            <person name="Caufield P.W."/>
            <person name="Cui Y."/>
            <person name="Zhang H."/>
            <person name="O'Toole P.W."/>
        </authorList>
    </citation>
    <scope>NUCLEOTIDE SEQUENCE [LARGE SCALE GENOMIC DNA]</scope>
    <source>
        <strain evidence="3 4">DSM 22698</strain>
    </source>
</reference>
<evidence type="ECO:0000313" key="4">
    <source>
        <dbReference type="Proteomes" id="UP000051789"/>
    </source>
</evidence>
<keyword evidence="2" id="KW-0812">Transmembrane</keyword>
<dbReference type="EMBL" id="AYZK01000004">
    <property type="protein sequence ID" value="KRM86990.1"/>
    <property type="molecule type" value="Genomic_DNA"/>
</dbReference>
<dbReference type="NCBIfam" id="TIGR01167">
    <property type="entry name" value="LPXTG_anchor"/>
    <property type="match status" value="1"/>
</dbReference>
<proteinExistence type="predicted"/>
<comment type="caution">
    <text evidence="3">The sequence shown here is derived from an EMBL/GenBank/DDBJ whole genome shotgun (WGS) entry which is preliminary data.</text>
</comment>
<keyword evidence="2" id="KW-0472">Membrane</keyword>
<evidence type="ECO:0000256" key="2">
    <source>
        <dbReference type="SAM" id="Phobius"/>
    </source>
</evidence>
<dbReference type="STRING" id="1423810.FD19_GL001572"/>